<dbReference type="SUPFAM" id="SSF53474">
    <property type="entry name" value="alpha/beta-Hydrolases"/>
    <property type="match status" value="1"/>
</dbReference>
<evidence type="ECO:0000259" key="3">
    <source>
        <dbReference type="PROSITE" id="PS50937"/>
    </source>
</evidence>
<gene>
    <name evidence="4" type="ORF">ABZ921_18615</name>
</gene>
<feature type="domain" description="HTH merR-type" evidence="3">
    <location>
        <begin position="17"/>
        <end position="86"/>
    </location>
</feature>
<dbReference type="EMBL" id="JBEYXV010000009">
    <property type="protein sequence ID" value="MEU6822644.1"/>
    <property type="molecule type" value="Genomic_DNA"/>
</dbReference>
<keyword evidence="5" id="KW-1185">Reference proteome</keyword>
<feature type="region of interest" description="Disordered" evidence="2">
    <location>
        <begin position="1"/>
        <end position="31"/>
    </location>
</feature>
<dbReference type="InterPro" id="IPR029058">
    <property type="entry name" value="AB_hydrolase_fold"/>
</dbReference>
<accession>A0ABV3BNP7</accession>
<reference evidence="4 5" key="1">
    <citation type="submission" date="2024-06" db="EMBL/GenBank/DDBJ databases">
        <title>The Natural Products Discovery Center: Release of the First 8490 Sequenced Strains for Exploring Actinobacteria Biosynthetic Diversity.</title>
        <authorList>
            <person name="Kalkreuter E."/>
            <person name="Kautsar S.A."/>
            <person name="Yang D."/>
            <person name="Bader C.D."/>
            <person name="Teijaro C.N."/>
            <person name="Fluegel L."/>
            <person name="Davis C.M."/>
            <person name="Simpson J.R."/>
            <person name="Lauterbach L."/>
            <person name="Steele A.D."/>
            <person name="Gui C."/>
            <person name="Meng S."/>
            <person name="Li G."/>
            <person name="Viehrig K."/>
            <person name="Ye F."/>
            <person name="Su P."/>
            <person name="Kiefer A.F."/>
            <person name="Nichols A."/>
            <person name="Cepeda A.J."/>
            <person name="Yan W."/>
            <person name="Fan B."/>
            <person name="Jiang Y."/>
            <person name="Adhikari A."/>
            <person name="Zheng C.-J."/>
            <person name="Schuster L."/>
            <person name="Cowan T.M."/>
            <person name="Smanski M.J."/>
            <person name="Chevrette M.G."/>
            <person name="De Carvalho L.P.S."/>
            <person name="Shen B."/>
        </authorList>
    </citation>
    <scope>NUCLEOTIDE SEQUENCE [LARGE SCALE GENOMIC DNA]</scope>
    <source>
        <strain evidence="4 5">NPDC046838</strain>
    </source>
</reference>
<dbReference type="Proteomes" id="UP001551176">
    <property type="component" value="Unassembled WGS sequence"/>
</dbReference>
<dbReference type="Pfam" id="PF13411">
    <property type="entry name" value="MerR_1"/>
    <property type="match status" value="1"/>
</dbReference>
<proteinExistence type="predicted"/>
<organism evidence="4 5">
    <name type="scientific">Streptomyces atriruber</name>
    <dbReference type="NCBI Taxonomy" id="545121"/>
    <lineage>
        <taxon>Bacteria</taxon>
        <taxon>Bacillati</taxon>
        <taxon>Actinomycetota</taxon>
        <taxon>Actinomycetes</taxon>
        <taxon>Kitasatosporales</taxon>
        <taxon>Streptomycetaceae</taxon>
        <taxon>Streptomyces</taxon>
    </lineage>
</organism>
<evidence type="ECO:0000313" key="4">
    <source>
        <dbReference type="EMBL" id="MEU6822644.1"/>
    </source>
</evidence>
<dbReference type="PANTHER" id="PTHR30204">
    <property type="entry name" value="REDOX-CYCLING DRUG-SENSING TRANSCRIPTIONAL ACTIVATOR SOXR"/>
    <property type="match status" value="1"/>
</dbReference>
<keyword evidence="1" id="KW-0238">DNA-binding</keyword>
<dbReference type="GO" id="GO:0016787">
    <property type="term" value="F:hydrolase activity"/>
    <property type="evidence" value="ECO:0007669"/>
    <property type="project" value="UniProtKB-KW"/>
</dbReference>
<dbReference type="Gene3D" id="1.10.1660.10">
    <property type="match status" value="1"/>
</dbReference>
<dbReference type="Pfam" id="PF00561">
    <property type="entry name" value="Abhydrolase_1"/>
    <property type="match status" value="1"/>
</dbReference>
<dbReference type="InterPro" id="IPR000073">
    <property type="entry name" value="AB_hydrolase_1"/>
</dbReference>
<evidence type="ECO:0000256" key="1">
    <source>
        <dbReference type="ARBA" id="ARBA00023125"/>
    </source>
</evidence>
<feature type="compositionally biased region" description="Acidic residues" evidence="2">
    <location>
        <begin position="1"/>
        <end position="13"/>
    </location>
</feature>
<sequence>MSEEQGQEEEQEREEERFGIGEAAARTGLDPDTLRYFERQGVLPAPRRDPAGRRQYVAADVELIRMLVHLRETGMPLADIAQFTGADADAEVADPSRLRLELLAAHRRRVEDRRDALDRALDVITRKIADFAGRTADSPEVLQRPDTTISYTVQGEGPLLFLVGAPVGRGGFAALADELAGQFTVVTHDPRGIGASRPTHGMAEPTPEVLAEDLAALVDTFTGAPALFVGTSGGAVTLLELAERHPHLVGSAVLHEPPLVTLLDDDTLADRAASAFAVAAADPQRAVQEFYDLSGAAHHTGPDQVPPVHVELPELPTAELDKNRYFLGRMAGPSVFYEPDIECLRRARLTVCAGTSSHHQMARRAADALAAALGRPLIDMPGNHMGASAEPAEFARALVPLLLPTAP</sequence>
<dbReference type="RefSeq" id="WP_359350152.1">
    <property type="nucleotide sequence ID" value="NZ_JBEYXV010000009.1"/>
</dbReference>
<dbReference type="InterPro" id="IPR047057">
    <property type="entry name" value="MerR_fam"/>
</dbReference>
<dbReference type="PROSITE" id="PS50937">
    <property type="entry name" value="HTH_MERR_2"/>
    <property type="match status" value="1"/>
</dbReference>
<dbReference type="CDD" id="cd01109">
    <property type="entry name" value="HTH_YyaN"/>
    <property type="match status" value="1"/>
</dbReference>
<dbReference type="Gene3D" id="3.40.50.1820">
    <property type="entry name" value="alpha/beta hydrolase"/>
    <property type="match status" value="1"/>
</dbReference>
<dbReference type="PANTHER" id="PTHR30204:SF98">
    <property type="entry name" value="HTH-TYPE TRANSCRIPTIONAL REGULATOR ADHR"/>
    <property type="match status" value="1"/>
</dbReference>
<protein>
    <submittedName>
        <fullName evidence="4">Alpha/beta fold hydrolase</fullName>
    </submittedName>
</protein>
<evidence type="ECO:0000256" key="2">
    <source>
        <dbReference type="SAM" id="MobiDB-lite"/>
    </source>
</evidence>
<keyword evidence="4" id="KW-0378">Hydrolase</keyword>
<dbReference type="InterPro" id="IPR009061">
    <property type="entry name" value="DNA-bd_dom_put_sf"/>
</dbReference>
<evidence type="ECO:0000313" key="5">
    <source>
        <dbReference type="Proteomes" id="UP001551176"/>
    </source>
</evidence>
<dbReference type="InterPro" id="IPR000551">
    <property type="entry name" value="MerR-type_HTH_dom"/>
</dbReference>
<comment type="caution">
    <text evidence="4">The sequence shown here is derived from an EMBL/GenBank/DDBJ whole genome shotgun (WGS) entry which is preliminary data.</text>
</comment>
<dbReference type="SMART" id="SM00422">
    <property type="entry name" value="HTH_MERR"/>
    <property type="match status" value="1"/>
</dbReference>
<name>A0ABV3BNP7_9ACTN</name>
<dbReference type="SUPFAM" id="SSF46955">
    <property type="entry name" value="Putative DNA-binding domain"/>
    <property type="match status" value="1"/>
</dbReference>